<keyword evidence="2" id="KW-0472">Membrane</keyword>
<feature type="compositionally biased region" description="Low complexity" evidence="1">
    <location>
        <begin position="961"/>
        <end position="974"/>
    </location>
</feature>
<reference evidence="3" key="1">
    <citation type="submission" date="2022-07" db="EMBL/GenBank/DDBJ databases">
        <title>Evaluation of T. orientalis genome assembly methods using nanopore sequencing and analysis of variation between genomes.</title>
        <authorList>
            <person name="Yam J."/>
            <person name="Micallef M.L."/>
            <person name="Liu M."/>
            <person name="Djordjevic S.P."/>
            <person name="Bogema D.R."/>
            <person name="Jenkins C."/>
        </authorList>
    </citation>
    <scope>NUCLEOTIDE SEQUENCE</scope>
    <source>
        <strain evidence="3">Fish Creek</strain>
    </source>
</reference>
<feature type="compositionally biased region" description="Polar residues" evidence="1">
    <location>
        <begin position="707"/>
        <end position="734"/>
    </location>
</feature>
<feature type="compositionally biased region" description="Polar residues" evidence="1">
    <location>
        <begin position="1013"/>
        <end position="1027"/>
    </location>
</feature>
<evidence type="ECO:0000256" key="1">
    <source>
        <dbReference type="SAM" id="MobiDB-lite"/>
    </source>
</evidence>
<feature type="compositionally biased region" description="Basic and acidic residues" evidence="1">
    <location>
        <begin position="152"/>
        <end position="186"/>
    </location>
</feature>
<name>A0A976M6C8_THEOR</name>
<feature type="compositionally biased region" description="Basic and acidic residues" evidence="1">
    <location>
        <begin position="631"/>
        <end position="663"/>
    </location>
</feature>
<feature type="compositionally biased region" description="Basic and acidic residues" evidence="1">
    <location>
        <begin position="975"/>
        <end position="998"/>
    </location>
</feature>
<feature type="compositionally biased region" description="Basic and acidic residues" evidence="1">
    <location>
        <begin position="1098"/>
        <end position="1115"/>
    </location>
</feature>
<evidence type="ECO:0000256" key="2">
    <source>
        <dbReference type="SAM" id="Phobius"/>
    </source>
</evidence>
<feature type="compositionally biased region" description="Low complexity" evidence="1">
    <location>
        <begin position="187"/>
        <end position="201"/>
    </location>
</feature>
<dbReference type="Proteomes" id="UP000244803">
    <property type="component" value="Chromosome 1"/>
</dbReference>
<feature type="compositionally biased region" description="Basic and acidic residues" evidence="1">
    <location>
        <begin position="216"/>
        <end position="247"/>
    </location>
</feature>
<feature type="compositionally biased region" description="Basic and acidic residues" evidence="1">
    <location>
        <begin position="1122"/>
        <end position="1141"/>
    </location>
</feature>
<feature type="region of interest" description="Disordered" evidence="1">
    <location>
        <begin position="421"/>
        <end position="454"/>
    </location>
</feature>
<feature type="compositionally biased region" description="Acidic residues" evidence="1">
    <location>
        <begin position="1252"/>
        <end position="1264"/>
    </location>
</feature>
<organism evidence="3 4">
    <name type="scientific">Theileria orientalis</name>
    <dbReference type="NCBI Taxonomy" id="68886"/>
    <lineage>
        <taxon>Eukaryota</taxon>
        <taxon>Sar</taxon>
        <taxon>Alveolata</taxon>
        <taxon>Apicomplexa</taxon>
        <taxon>Aconoidasida</taxon>
        <taxon>Piroplasmida</taxon>
        <taxon>Theileriidae</taxon>
        <taxon>Theileria</taxon>
    </lineage>
</organism>
<gene>
    <name evidence="3" type="ORF">MACJ_000455</name>
</gene>
<feature type="compositionally biased region" description="Basic and acidic residues" evidence="1">
    <location>
        <begin position="258"/>
        <end position="280"/>
    </location>
</feature>
<feature type="compositionally biased region" description="Basic and acidic residues" evidence="1">
    <location>
        <begin position="880"/>
        <end position="889"/>
    </location>
</feature>
<feature type="region of interest" description="Disordered" evidence="1">
    <location>
        <begin position="563"/>
        <end position="1281"/>
    </location>
</feature>
<feature type="compositionally biased region" description="Basic and acidic residues" evidence="1">
    <location>
        <begin position="674"/>
        <end position="690"/>
    </location>
</feature>
<feature type="compositionally biased region" description="Basic and acidic residues" evidence="1">
    <location>
        <begin position="1029"/>
        <end position="1091"/>
    </location>
</feature>
<feature type="compositionally biased region" description="Low complexity" evidence="1">
    <location>
        <begin position="301"/>
        <end position="312"/>
    </location>
</feature>
<feature type="compositionally biased region" description="Polar residues" evidence="1">
    <location>
        <begin position="430"/>
        <end position="453"/>
    </location>
</feature>
<dbReference type="EMBL" id="CP056065">
    <property type="protein sequence ID" value="UKJ88013.2"/>
    <property type="molecule type" value="Genomic_DNA"/>
</dbReference>
<keyword evidence="2" id="KW-0812">Transmembrane</keyword>
<evidence type="ECO:0000313" key="3">
    <source>
        <dbReference type="EMBL" id="UKJ88013.2"/>
    </source>
</evidence>
<accession>A0A976M6C8</accession>
<feature type="compositionally biased region" description="Basic and acidic residues" evidence="1">
    <location>
        <begin position="951"/>
        <end position="960"/>
    </location>
</feature>
<feature type="compositionally biased region" description="Basic and acidic residues" evidence="1">
    <location>
        <begin position="1171"/>
        <end position="1182"/>
    </location>
</feature>
<feature type="compositionally biased region" description="Polar residues" evidence="1">
    <location>
        <begin position="820"/>
        <end position="842"/>
    </location>
</feature>
<feature type="compositionally biased region" description="Basic and acidic residues" evidence="1">
    <location>
        <begin position="1221"/>
        <end position="1238"/>
    </location>
</feature>
<feature type="transmembrane region" description="Helical" evidence="2">
    <location>
        <begin position="1286"/>
        <end position="1307"/>
    </location>
</feature>
<proteinExistence type="predicted"/>
<sequence>MYKIFFVTKLTGLLILGELLGLIFISVGIVTAKAADDGINETHSASGGSKEHVYTLCGPWSDWTQCNHLNKQHRSRACTHRRGAVPDYSGKKGDLTPEERDSFDKYFKMLNNGQSGDFVQMPEIQTRACTSDHLDLDEGIYHSAPRADVGHIKEEIGVDIDPSRGRRRTRSESDHSHPASRDHSTDSRSSSADSRSPSSQAVRGVGNRPHRTGFKARREARERRKAERQDREKQRKIREDARKDRLRSGIYTKYPLTKVRDTKEMQDDAEQRRLDELEARSDEEEREHDFNERKKRKNKSATETATTPASATGGDNLPPIPDTSRGANPLGRTPITDVSETGSEPPKAPLYENCASWGDWTPCNHINKQHRFRRCTYKRGNVPDYSARLGDLTEDEKIKYEVVNQLVSQYDDAEHVNKNDIETRRCANKAPTQQTPVVEQPSAPNASTVVQPESTKREVAETVIKPSVAQPVTARPPVNLPVVVGETKKVDHSATKEVGSQIPRKQLEGYPTVINGSITPVVRMKKQSRGHDLPPEVPMLSKESYNKLMKKFSPNLFRPLAVNANKSKIPIKKATSDLEGDEENPEDKSTDEANESSPLVPVSSEKTSLKAQMPREEPGKPSTEASKGPTKKAEQKTEPVKEPTKKAEQKTEPVKEPTKKIEQKTQPVMQPKKPVVDSKAQDKSKHEPAKPKANTQAAAKPPISGANKATTSQTKPLTTATSQAKPLTTATSPQKKPLVSAASKPKAPVKSSPATKPKPSYKPRPRSPAPKPKPSYKPRPRSPAPKPKPSYKPKPKPSTPKPAAIKVGLAQPPKDVVTKTADSSGTSATTNLDQSNTVNPDTSSASSASGGDLPPIVPDVPAESVPKRHGGDLPLIMPDITEKRRENNHGGDLPPIVPDVPAESVPKRHGGDLPLIMPEAEPGTPELPSEEVAVPTKPELPSEEVAIPTKPETESEKRETNMVPEPVEVTPESTENNKQDNHVPLKPEPERITVKTDESSDDEDDSKPGLPTESATPQNDPQSTTITDPGEKGPSETVDEDTRKPEEVEPEKSEEVEPEKSEEVEPEKSEGEEPVKPNADEHAKSPEVEPEKPEEEEPVKPNVDEHAKSPEVEPEKPEEEEPVKPNADEVEEEAKKNHLREDDEDDYQSPRIRIPTSDDHKTDTTGQGDDSQTKPELPKAEEQPTTTDPKVDDIIDDFDGLNPTAPTEKLDAEVEEDESEDSPRVLPAEEIKKDEIKKNLTGNGENGHEEPEPSTEEEEPEEESPNYNQTGDKTHKEEEKPKFGKGVTIAAGVFGALLFLAAGGAGYHYTRKNKKRTLEPTDVEVVGFQETDELQPEETETAVYITEEVWDS</sequence>
<protein>
    <submittedName>
        <fullName evidence="3">Uncharacterized protein</fullName>
    </submittedName>
</protein>
<feature type="compositionally biased region" description="Basic and acidic residues" evidence="1">
    <location>
        <begin position="1272"/>
        <end position="1281"/>
    </location>
</feature>
<evidence type="ECO:0000313" key="4">
    <source>
        <dbReference type="Proteomes" id="UP000244803"/>
    </source>
</evidence>
<keyword evidence="2" id="KW-1133">Transmembrane helix</keyword>
<dbReference type="OrthoDB" id="2441647at2759"/>
<feature type="region of interest" description="Disordered" evidence="1">
    <location>
        <begin position="152"/>
        <end position="348"/>
    </location>
</feature>